<dbReference type="PANTHER" id="PTHR43439:SF2">
    <property type="entry name" value="ENZYME, PUTATIVE (JCVI)-RELATED"/>
    <property type="match status" value="1"/>
</dbReference>
<dbReference type="Gene3D" id="3.40.50.12780">
    <property type="entry name" value="N-terminal domain of ligase-like"/>
    <property type="match status" value="1"/>
</dbReference>
<evidence type="ECO:0000256" key="10">
    <source>
        <dbReference type="ARBA" id="ARBA00075111"/>
    </source>
</evidence>
<dbReference type="InterPro" id="IPR045851">
    <property type="entry name" value="AMP-bd_C_sf"/>
</dbReference>
<dbReference type="InterPro" id="IPR000873">
    <property type="entry name" value="AMP-dep_synth/lig_dom"/>
</dbReference>
<dbReference type="GO" id="GO:0047475">
    <property type="term" value="F:phenylacetate-CoA ligase activity"/>
    <property type="evidence" value="ECO:0007669"/>
    <property type="project" value="UniProtKB-EC"/>
</dbReference>
<evidence type="ECO:0000256" key="3">
    <source>
        <dbReference type="ARBA" id="ARBA00022553"/>
    </source>
</evidence>
<comment type="pathway">
    <text evidence="6 11">Aromatic compound metabolism; phenylacetate degradation.</text>
</comment>
<evidence type="ECO:0000256" key="11">
    <source>
        <dbReference type="PIRNR" id="PIRNR006444"/>
    </source>
</evidence>
<dbReference type="PANTHER" id="PTHR43439">
    <property type="entry name" value="PHENYLACETATE-COENZYME A LIGASE"/>
    <property type="match status" value="1"/>
</dbReference>
<sequence length="430" mass="48263">MFFDPLEGLARQDLENLQGVRLRHVVSQSANSPLYARIFEEHGLQADQVQGLDDLPRLPFTGKEDLRASYPGGMLCRPMEEMVRLHASSGTTGAATVVFHTANDIQTWADLVARCFHMVGVRPHDVFQNMSGYGLFTGGLGIHYGAERLGCLTIPAGAGNSKRQIKLLRDFRVTVIHIIPSYALHLATVFDSLGVNLEDLHLKTALIGAEPHSEQIRKRIEELYGVKAYNSYGLSEMNGPGVAFECPEQNGMHIWEDAFLAEIIDPVTLEPVPEGEVGELVLTTLTREGMPILRYRTRDLTRFIPGECPCGRTHRRIDRILGRSDDMIIIKGVNIFPMQVERVLMAIPEVGQNYLIVLERQGYLDQFKVQVEVKSEFFVEDMRVLKKLQDRITGMLRDELLITPKVELVEARSLPCSDGKAQRVCDLRGQ</sequence>
<accession>A0A1G6ENQ0</accession>
<evidence type="ECO:0000256" key="1">
    <source>
        <dbReference type="ARBA" id="ARBA00011245"/>
    </source>
</evidence>
<evidence type="ECO:0000256" key="2">
    <source>
        <dbReference type="ARBA" id="ARBA00022450"/>
    </source>
</evidence>
<dbReference type="UniPathway" id="UPA00930"/>
<evidence type="ECO:0000259" key="13">
    <source>
        <dbReference type="Pfam" id="PF14535"/>
    </source>
</evidence>
<keyword evidence="3" id="KW-0597">Phosphoprotein</keyword>
<dbReference type="FunFam" id="3.40.50.12780:FF:000016">
    <property type="entry name" value="Phenylacetate-coenzyme A ligase"/>
    <property type="match status" value="1"/>
</dbReference>
<keyword evidence="15" id="KW-1185">Reference proteome</keyword>
<dbReference type="InterPro" id="IPR042099">
    <property type="entry name" value="ANL_N_sf"/>
</dbReference>
<dbReference type="InterPro" id="IPR028154">
    <property type="entry name" value="AMP-dep_Lig_C"/>
</dbReference>
<keyword evidence="4 11" id="KW-0436">Ligase</keyword>
<comment type="subunit">
    <text evidence="1">Monomer.</text>
</comment>
<dbReference type="PIRSF" id="PIRSF006444">
    <property type="entry name" value="PaaK"/>
    <property type="match status" value="1"/>
</dbReference>
<dbReference type="InterPro" id="IPR051414">
    <property type="entry name" value="Adenylate-forming_Reductase"/>
</dbReference>
<dbReference type="STRING" id="617002.SAMN05660653_02998"/>
<dbReference type="GO" id="GO:0000166">
    <property type="term" value="F:nucleotide binding"/>
    <property type="evidence" value="ECO:0007669"/>
    <property type="project" value="UniProtKB-KW"/>
</dbReference>
<dbReference type="Pfam" id="PF00501">
    <property type="entry name" value="AMP-binding"/>
    <property type="match status" value="1"/>
</dbReference>
<dbReference type="AlphaFoldDB" id="A0A1G6ENQ0"/>
<dbReference type="CDD" id="cd05913">
    <property type="entry name" value="PaaK"/>
    <property type="match status" value="1"/>
</dbReference>
<feature type="domain" description="AMP-dependent ligase C-terminal" evidence="13">
    <location>
        <begin position="332"/>
        <end position="428"/>
    </location>
</feature>
<name>A0A1G6ENQ0_9BACT</name>
<evidence type="ECO:0000256" key="4">
    <source>
        <dbReference type="ARBA" id="ARBA00022598"/>
    </source>
</evidence>
<dbReference type="EMBL" id="FMXO01000020">
    <property type="protein sequence ID" value="SDB59047.1"/>
    <property type="molecule type" value="Genomic_DNA"/>
</dbReference>
<dbReference type="GO" id="GO:0010124">
    <property type="term" value="P:phenylacetate catabolic process"/>
    <property type="evidence" value="ECO:0007669"/>
    <property type="project" value="UniProtKB-UniRule"/>
</dbReference>
<evidence type="ECO:0000256" key="7">
    <source>
        <dbReference type="ARBA" id="ARBA00061566"/>
    </source>
</evidence>
<reference evidence="14 15" key="1">
    <citation type="submission" date="2016-10" db="EMBL/GenBank/DDBJ databases">
        <authorList>
            <person name="de Groot N.N."/>
        </authorList>
    </citation>
    <scope>NUCLEOTIDE SEQUENCE [LARGE SCALE GENOMIC DNA]</scope>
    <source>
        <strain evidence="14 15">ASO4-2</strain>
    </source>
</reference>
<evidence type="ECO:0000256" key="9">
    <source>
        <dbReference type="ARBA" id="ARBA00068695"/>
    </source>
</evidence>
<comment type="catalytic activity">
    <reaction evidence="11">
        <text>2-phenylacetate + ATP + CoA = phenylacetyl-CoA + AMP + diphosphate</text>
        <dbReference type="Rhea" id="RHEA:20956"/>
        <dbReference type="ChEBI" id="CHEBI:18401"/>
        <dbReference type="ChEBI" id="CHEBI:30616"/>
        <dbReference type="ChEBI" id="CHEBI:33019"/>
        <dbReference type="ChEBI" id="CHEBI:57287"/>
        <dbReference type="ChEBI" id="CHEBI:57390"/>
        <dbReference type="ChEBI" id="CHEBI:456215"/>
        <dbReference type="EC" id="6.2.1.30"/>
    </reaction>
</comment>
<dbReference type="EC" id="6.2.1.30" evidence="8 11"/>
<comment type="function">
    <text evidence="11">Catalyzes the activation of phenylacetic acid (PA) to phenylacetyl-CoA (PA-CoA).</text>
</comment>
<evidence type="ECO:0000256" key="5">
    <source>
        <dbReference type="ARBA" id="ARBA00022741"/>
    </source>
</evidence>
<evidence type="ECO:0000256" key="8">
    <source>
        <dbReference type="ARBA" id="ARBA00066629"/>
    </source>
</evidence>
<evidence type="ECO:0000256" key="6">
    <source>
        <dbReference type="ARBA" id="ARBA00060591"/>
    </source>
</evidence>
<organism evidence="14 15">
    <name type="scientific">Desulfonatronum thiosulfatophilum</name>
    <dbReference type="NCBI Taxonomy" id="617002"/>
    <lineage>
        <taxon>Bacteria</taxon>
        <taxon>Pseudomonadati</taxon>
        <taxon>Thermodesulfobacteriota</taxon>
        <taxon>Desulfovibrionia</taxon>
        <taxon>Desulfovibrionales</taxon>
        <taxon>Desulfonatronaceae</taxon>
        <taxon>Desulfonatronum</taxon>
    </lineage>
</organism>
<dbReference type="Pfam" id="PF14535">
    <property type="entry name" value="AMP-binding_C_2"/>
    <property type="match status" value="1"/>
</dbReference>
<dbReference type="InterPro" id="IPR011880">
    <property type="entry name" value="PA_CoA_ligase"/>
</dbReference>
<evidence type="ECO:0000313" key="15">
    <source>
        <dbReference type="Proteomes" id="UP000198771"/>
    </source>
</evidence>
<evidence type="ECO:0000259" key="12">
    <source>
        <dbReference type="Pfam" id="PF00501"/>
    </source>
</evidence>
<dbReference type="RefSeq" id="WP_244148783.1">
    <property type="nucleotide sequence ID" value="NZ_FMXO01000020.1"/>
</dbReference>
<keyword evidence="2" id="KW-0596">Phosphopantetheine</keyword>
<dbReference type="Gene3D" id="3.30.300.30">
    <property type="match status" value="1"/>
</dbReference>
<feature type="domain" description="AMP-dependent synthetase/ligase" evidence="12">
    <location>
        <begin position="85"/>
        <end position="282"/>
    </location>
</feature>
<dbReference type="Proteomes" id="UP000198771">
    <property type="component" value="Unassembled WGS sequence"/>
</dbReference>
<comment type="similarity">
    <text evidence="7 11">Belongs to the phenylacetyl-CoA ligase family.</text>
</comment>
<evidence type="ECO:0000313" key="14">
    <source>
        <dbReference type="EMBL" id="SDB59047.1"/>
    </source>
</evidence>
<dbReference type="SUPFAM" id="SSF56801">
    <property type="entry name" value="Acetyl-CoA synthetase-like"/>
    <property type="match status" value="1"/>
</dbReference>
<proteinExistence type="inferred from homology"/>
<gene>
    <name evidence="14" type="ORF">SAMN05660653_02998</name>
</gene>
<protein>
    <recommendedName>
        <fullName evidence="9 11">Phenylacetate-coenzyme A ligase</fullName>
        <ecNumber evidence="8 11">6.2.1.30</ecNumber>
    </recommendedName>
    <alternativeName>
        <fullName evidence="10 11">Phenylacetyl-CoA ligase</fullName>
    </alternativeName>
</protein>
<keyword evidence="5 11" id="KW-0547">Nucleotide-binding</keyword>